<accession>A0A0G2KBQ5</accession>
<keyword evidence="2" id="KW-1185">Reference proteome</keyword>
<reference evidence="2" key="1">
    <citation type="submission" date="2013-06" db="EMBL/GenBank/DDBJ databases">
        <authorList>
            <person name="Zhao Q."/>
        </authorList>
    </citation>
    <scope>NUCLEOTIDE SEQUENCE</scope>
    <source>
        <strain evidence="2">cv. W1943</strain>
    </source>
</reference>
<reference evidence="1" key="2">
    <citation type="submission" date="2015-06" db="UniProtKB">
        <authorList>
            <consortium name="EnsemblPlants"/>
        </authorList>
    </citation>
    <scope>IDENTIFICATION</scope>
</reference>
<protein>
    <submittedName>
        <fullName evidence="1">Uncharacterized protein</fullName>
    </submittedName>
</protein>
<organism evidence="1 2">
    <name type="scientific">Oryza rufipogon</name>
    <name type="common">Brownbeard rice</name>
    <name type="synonym">Asian wild rice</name>
    <dbReference type="NCBI Taxonomy" id="4529"/>
    <lineage>
        <taxon>Eukaryota</taxon>
        <taxon>Viridiplantae</taxon>
        <taxon>Streptophyta</taxon>
        <taxon>Embryophyta</taxon>
        <taxon>Tracheophyta</taxon>
        <taxon>Spermatophyta</taxon>
        <taxon>Magnoliopsida</taxon>
        <taxon>Liliopsida</taxon>
        <taxon>Poales</taxon>
        <taxon>Poaceae</taxon>
        <taxon>BOP clade</taxon>
        <taxon>Oryzoideae</taxon>
        <taxon>Oryzeae</taxon>
        <taxon>Oryzinae</taxon>
        <taxon>Oryza</taxon>
    </lineage>
</organism>
<dbReference type="Gramene" id="ORUFI01G42220.1">
    <property type="protein sequence ID" value="ORUFI01G42220.1"/>
    <property type="gene ID" value="ORUFI01G42220"/>
</dbReference>
<dbReference type="Proteomes" id="UP000008022">
    <property type="component" value="Unassembled WGS sequence"/>
</dbReference>
<evidence type="ECO:0000313" key="1">
    <source>
        <dbReference type="EnsemblPlants" id="ORUFI01G42220.1"/>
    </source>
</evidence>
<evidence type="ECO:0000313" key="2">
    <source>
        <dbReference type="Proteomes" id="UP000008022"/>
    </source>
</evidence>
<sequence length="10" mass="1013">MCVTCLTSVG</sequence>
<dbReference type="EnsemblPlants" id="ORUFI01G42220.1">
    <property type="protein sequence ID" value="ORUFI01G42220.1"/>
    <property type="gene ID" value="ORUFI01G42220"/>
</dbReference>
<name>A0A0G2KBQ5_ORYRU</name>
<proteinExistence type="predicted"/>